<protein>
    <submittedName>
        <fullName evidence="1">Hypothetical_protein</fullName>
    </submittedName>
</protein>
<proteinExistence type="predicted"/>
<comment type="caution">
    <text evidence="1">The sequence shown here is derived from an EMBL/GenBank/DDBJ whole genome shotgun (WGS) entry which is preliminary data.</text>
</comment>
<organism evidence="1 2">
    <name type="scientific">Hexamita inflata</name>
    <dbReference type="NCBI Taxonomy" id="28002"/>
    <lineage>
        <taxon>Eukaryota</taxon>
        <taxon>Metamonada</taxon>
        <taxon>Diplomonadida</taxon>
        <taxon>Hexamitidae</taxon>
        <taxon>Hexamitinae</taxon>
        <taxon>Hexamita</taxon>
    </lineage>
</organism>
<reference evidence="1 2" key="1">
    <citation type="submission" date="2024-07" db="EMBL/GenBank/DDBJ databases">
        <authorList>
            <person name="Akdeniz Z."/>
        </authorList>
    </citation>
    <scope>NUCLEOTIDE SEQUENCE [LARGE SCALE GENOMIC DNA]</scope>
</reference>
<accession>A0ABP1GJK0</accession>
<evidence type="ECO:0000313" key="1">
    <source>
        <dbReference type="EMBL" id="CAL5970874.1"/>
    </source>
</evidence>
<dbReference type="Proteomes" id="UP001642409">
    <property type="component" value="Unassembled WGS sequence"/>
</dbReference>
<sequence length="105" mass="12615">MYCIHKEIILKQHKLCTIYERNDKQYQETPIISRSCSQYKLQSEEDNQLLAVEVVNLLKLTNYSIKTVQYDIQYLQMHSDTLERNINKLTRRNNKLILKLKIQAQ</sequence>
<keyword evidence="2" id="KW-1185">Reference proteome</keyword>
<dbReference type="EMBL" id="CAXDID020000002">
    <property type="protein sequence ID" value="CAL5970874.1"/>
    <property type="molecule type" value="Genomic_DNA"/>
</dbReference>
<name>A0ABP1GJK0_9EUKA</name>
<gene>
    <name evidence="1" type="ORF">HINF_LOCUS814</name>
</gene>
<evidence type="ECO:0000313" key="2">
    <source>
        <dbReference type="Proteomes" id="UP001642409"/>
    </source>
</evidence>